<evidence type="ECO:0000313" key="4">
    <source>
        <dbReference type="EMBL" id="RWR72342.1"/>
    </source>
</evidence>
<feature type="region of interest" description="Leucine repeat II (LRII)" evidence="3">
    <location>
        <begin position="328"/>
        <end position="360"/>
    </location>
</feature>
<dbReference type="OrthoDB" id="764992at2759"/>
<dbReference type="InterPro" id="IPR005202">
    <property type="entry name" value="TF_GRAS"/>
</dbReference>
<dbReference type="STRING" id="337451.A0A443N1D9"/>
<evidence type="ECO:0000313" key="5">
    <source>
        <dbReference type="Proteomes" id="UP000283530"/>
    </source>
</evidence>
<evidence type="ECO:0000256" key="3">
    <source>
        <dbReference type="PROSITE-ProRule" id="PRU01191"/>
    </source>
</evidence>
<sequence>MKPLIDSSQNHQFPLSKPLSYTLASPNAALNTTQPISYEPTSVLDLRSSPASAARRQESVAGIPPVSAALSDEPSSLFSVDEWDDSLLWSLGEKDDSAPDLKCIPHFAPPETPNPNLPPFPSSDSFDSSSSHHLIFPDLNPSAFPSPNPCFFSEKSNLSQSPLESPSFDRLQLEQLIRAAECVDSNDLSLAHAILARLNHQLQFPTGKPLQRAAFYFKEALESLILRPSLKIVFSPFETLQKIGAYKAFSELSPVFQFANFTANQAILEAVSGSGMIHVIDFEIGLGGQWPPLMQEIAMRCRDSARVLPPPSLRITAIVDEESMETKLAGDVLRSFAREIGIRFRIEFVHLARFETLALAAIGFVEGEAVAVSLTPSIFRRIDGPNTAGFLRTLRRISPRIAVFVDAECRRDGSGAPASFRRSFIDGLELYAVLLESLDAASPMGSSAEQIRRIERFLLRPRISRAVAAAGVRTLPPWRELLSGSGMSPIPLSELAESQAECLLRRIPLSGFHVAKRESSMLLCWQGRELVATSAWRCC</sequence>
<comment type="caution">
    <text evidence="4">The sequence shown here is derived from an EMBL/GenBank/DDBJ whole genome shotgun (WGS) entry which is preliminary data.</text>
</comment>
<feature type="short sequence motif" description="VHIID" evidence="3">
    <location>
        <begin position="277"/>
        <end position="281"/>
    </location>
</feature>
<name>A0A443N1D9_9MAGN</name>
<evidence type="ECO:0000256" key="2">
    <source>
        <dbReference type="ARBA" id="ARBA00023163"/>
    </source>
</evidence>
<dbReference type="PROSITE" id="PS50985">
    <property type="entry name" value="GRAS"/>
    <property type="match status" value="1"/>
</dbReference>
<dbReference type="AlphaFoldDB" id="A0A443N1D9"/>
<feature type="region of interest" description="SAW" evidence="3">
    <location>
        <begin position="468"/>
        <end position="537"/>
    </location>
</feature>
<accession>A0A443N1D9</accession>
<dbReference type="Pfam" id="PF03514">
    <property type="entry name" value="GRAS"/>
    <property type="match status" value="1"/>
</dbReference>
<keyword evidence="5" id="KW-1185">Reference proteome</keyword>
<keyword evidence="1" id="KW-0805">Transcription regulation</keyword>
<dbReference type="Proteomes" id="UP000283530">
    <property type="component" value="Unassembled WGS sequence"/>
</dbReference>
<dbReference type="PANTHER" id="PTHR31636">
    <property type="entry name" value="OSJNBA0084A10.13 PROTEIN-RELATED"/>
    <property type="match status" value="1"/>
</dbReference>
<reference evidence="4 5" key="1">
    <citation type="journal article" date="2019" name="Nat. Plants">
        <title>Stout camphor tree genome fills gaps in understanding of flowering plant genome evolution.</title>
        <authorList>
            <person name="Chaw S.M."/>
            <person name="Liu Y.C."/>
            <person name="Wu Y.W."/>
            <person name="Wang H.Y."/>
            <person name="Lin C.I."/>
            <person name="Wu C.S."/>
            <person name="Ke H.M."/>
            <person name="Chang L.Y."/>
            <person name="Hsu C.Y."/>
            <person name="Yang H.T."/>
            <person name="Sudianto E."/>
            <person name="Hsu M.H."/>
            <person name="Wu K.P."/>
            <person name="Wang L.N."/>
            <person name="Leebens-Mack J.H."/>
            <person name="Tsai I.J."/>
        </authorList>
    </citation>
    <scope>NUCLEOTIDE SEQUENCE [LARGE SCALE GENOMIC DNA]</scope>
    <source>
        <strain evidence="5">cv. Chaw 1501</strain>
        <tissue evidence="4">Young leaves</tissue>
    </source>
</reference>
<dbReference type="EMBL" id="QPKB01000001">
    <property type="protein sequence ID" value="RWR72342.1"/>
    <property type="molecule type" value="Genomic_DNA"/>
</dbReference>
<keyword evidence="2" id="KW-0804">Transcription</keyword>
<proteinExistence type="inferred from homology"/>
<gene>
    <name evidence="4" type="ORF">CKAN_00055700</name>
</gene>
<comment type="caution">
    <text evidence="3">Lacks conserved residue(s) required for the propagation of feature annotation.</text>
</comment>
<protein>
    <submittedName>
        <fullName evidence="4">Transcription factor GRAS</fullName>
    </submittedName>
</protein>
<comment type="similarity">
    <text evidence="3">Belongs to the GRAS family.</text>
</comment>
<evidence type="ECO:0000256" key="1">
    <source>
        <dbReference type="ARBA" id="ARBA00023015"/>
    </source>
</evidence>
<organism evidence="4 5">
    <name type="scientific">Cinnamomum micranthum f. kanehirae</name>
    <dbReference type="NCBI Taxonomy" id="337451"/>
    <lineage>
        <taxon>Eukaryota</taxon>
        <taxon>Viridiplantae</taxon>
        <taxon>Streptophyta</taxon>
        <taxon>Embryophyta</taxon>
        <taxon>Tracheophyta</taxon>
        <taxon>Spermatophyta</taxon>
        <taxon>Magnoliopsida</taxon>
        <taxon>Magnoliidae</taxon>
        <taxon>Laurales</taxon>
        <taxon>Lauraceae</taxon>
        <taxon>Cinnamomum</taxon>
    </lineage>
</organism>